<organism evidence="3 4">
    <name type="scientific">Allochromatium warmingii</name>
    <name type="common">Chromatium warmingii</name>
    <dbReference type="NCBI Taxonomy" id="61595"/>
    <lineage>
        <taxon>Bacteria</taxon>
        <taxon>Pseudomonadati</taxon>
        <taxon>Pseudomonadota</taxon>
        <taxon>Gammaproteobacteria</taxon>
        <taxon>Chromatiales</taxon>
        <taxon>Chromatiaceae</taxon>
        <taxon>Allochromatium</taxon>
    </lineage>
</organism>
<evidence type="ECO:0000256" key="1">
    <source>
        <dbReference type="ARBA" id="ARBA00007430"/>
    </source>
</evidence>
<accession>A0A1H3J513</accession>
<dbReference type="InterPro" id="IPR051203">
    <property type="entry name" value="Polysaccharide_Synthase-Rel"/>
</dbReference>
<dbReference type="PANTHER" id="PTHR43318:SF2">
    <property type="entry name" value="UDP-N-ACETYLGLUCOSAMINE 4,6-DEHYDRATASE (INVERTING)"/>
    <property type="match status" value="1"/>
</dbReference>
<comment type="similarity">
    <text evidence="1">Belongs to the polysaccharide synthase family.</text>
</comment>
<dbReference type="Pfam" id="PF02719">
    <property type="entry name" value="Polysacc_synt_2"/>
    <property type="match status" value="1"/>
</dbReference>
<dbReference type="OrthoDB" id="9803111at2"/>
<proteinExistence type="inferred from homology"/>
<name>A0A1H3J513_ALLWA</name>
<protein>
    <submittedName>
        <fullName evidence="3">Polysaccharide biosynthesis protein</fullName>
    </submittedName>
</protein>
<gene>
    <name evidence="3" type="ORF">SAMN05421644_15218</name>
</gene>
<evidence type="ECO:0000313" key="3">
    <source>
        <dbReference type="EMBL" id="SDY35100.1"/>
    </source>
</evidence>
<dbReference type="SUPFAM" id="SSF51735">
    <property type="entry name" value="NAD(P)-binding Rossmann-fold domains"/>
    <property type="match status" value="1"/>
</dbReference>
<evidence type="ECO:0000259" key="2">
    <source>
        <dbReference type="Pfam" id="PF02719"/>
    </source>
</evidence>
<reference evidence="4" key="1">
    <citation type="submission" date="2016-10" db="EMBL/GenBank/DDBJ databases">
        <authorList>
            <person name="Varghese N."/>
            <person name="Submissions S."/>
        </authorList>
    </citation>
    <scope>NUCLEOTIDE SEQUENCE [LARGE SCALE GENOMIC DNA]</scope>
    <source>
        <strain evidence="4">DSM 173</strain>
    </source>
</reference>
<dbReference type="Proteomes" id="UP000198672">
    <property type="component" value="Unassembled WGS sequence"/>
</dbReference>
<dbReference type="EMBL" id="FNOW01000052">
    <property type="protein sequence ID" value="SDY35100.1"/>
    <property type="molecule type" value="Genomic_DNA"/>
</dbReference>
<keyword evidence="4" id="KW-1185">Reference proteome</keyword>
<dbReference type="AlphaFoldDB" id="A0A1H3J513"/>
<dbReference type="STRING" id="61595.SAMN05421644_15218"/>
<dbReference type="Gene3D" id="3.40.50.720">
    <property type="entry name" value="NAD(P)-binding Rossmann-like Domain"/>
    <property type="match status" value="1"/>
</dbReference>
<dbReference type="RefSeq" id="WP_091335098.1">
    <property type="nucleotide sequence ID" value="NZ_FNOW01000052.1"/>
</dbReference>
<dbReference type="InterPro" id="IPR003869">
    <property type="entry name" value="Polysac_CapD-like"/>
</dbReference>
<dbReference type="InterPro" id="IPR036291">
    <property type="entry name" value="NAD(P)-bd_dom_sf"/>
</dbReference>
<dbReference type="PANTHER" id="PTHR43318">
    <property type="entry name" value="UDP-N-ACETYLGLUCOSAMINE 4,6-DEHYDRATASE"/>
    <property type="match status" value="1"/>
</dbReference>
<sequence>MLHLKNKSILVTGCCGTVGGELVRQLLEDYGVDELIGIDNNESELFFQQQRYQHHANANFFLASIRDRSKLARLFKGVDIVFHAAAFKHVVLCERAPFDAVQTNINGVQNVIEAALEAKVGRVIFTSSDKAVNPTNVMGTSKLMGERLMTAANNCQRGCDTIFASTRFGNVLGSRGSVIPIFREQIRQGGPVTLTDPEMTRFIMSIREATRLVIDSSALACGGEVFVTKMPVIRIQDLAEVMIRQLAPVYGHRAEDIEIRVIGSKAGEKLYEELMNGEETRRTYELPTYFAVLPALRHISREIEYSYPEILSKSVDNPYHSGNEPCLSQEQLSEFLQQNNLLHEDDPPPAPTQRIWLG</sequence>
<feature type="domain" description="Polysaccharide biosynthesis protein CapD-like" evidence="2">
    <location>
        <begin position="9"/>
        <end position="292"/>
    </location>
</feature>
<evidence type="ECO:0000313" key="4">
    <source>
        <dbReference type="Proteomes" id="UP000198672"/>
    </source>
</evidence>
<dbReference type="CDD" id="cd05237">
    <property type="entry name" value="UDP_invert_4-6DH_SDR_e"/>
    <property type="match status" value="1"/>
</dbReference>